<sequence length="289" mass="31675">MKIATLFSKAIIYVLTGLALLTVSTGTKSTAASRSKFDWDEIQFVQAFGDSYSFVQGSEGLANFSFIGDAQKISFTPGQLLKNEIMPRNTSSEGSNWLEFLTGCLQGRPSECKKQLWDFSFAGADIDGNLLPLHHNFTVPLVDQVKQWINFAAGIIPHPVGQTLTTWWIGINDTGDTVRNATITDFNAFWEIEMNSYFSSVQAAADHGLHAHLFINVPPEERSPGSLGDPTNAALLKTHIDEFNTILASHISTFQAANPHVTVMSFDAHSWFNMVLDSAASFGFTNTTG</sequence>
<reference evidence="1" key="1">
    <citation type="submission" date="2020-11" db="EMBL/GenBank/DDBJ databases">
        <authorList>
            <consortium name="DOE Joint Genome Institute"/>
            <person name="Ahrendt S."/>
            <person name="Riley R."/>
            <person name="Andreopoulos W."/>
            <person name="LaButti K."/>
            <person name="Pangilinan J."/>
            <person name="Ruiz-duenas F.J."/>
            <person name="Barrasa J.M."/>
            <person name="Sanchez-Garcia M."/>
            <person name="Camarero S."/>
            <person name="Miyauchi S."/>
            <person name="Serrano A."/>
            <person name="Linde D."/>
            <person name="Babiker R."/>
            <person name="Drula E."/>
            <person name="Ayuso-Fernandez I."/>
            <person name="Pacheco R."/>
            <person name="Padilla G."/>
            <person name="Ferreira P."/>
            <person name="Barriuso J."/>
            <person name="Kellner H."/>
            <person name="Castanera R."/>
            <person name="Alfaro M."/>
            <person name="Ramirez L."/>
            <person name="Pisabarro A.G."/>
            <person name="Kuo A."/>
            <person name="Tritt A."/>
            <person name="Lipzen A."/>
            <person name="He G."/>
            <person name="Yan M."/>
            <person name="Ng V."/>
            <person name="Cullen D."/>
            <person name="Martin F."/>
            <person name="Rosso M.-N."/>
            <person name="Henrissat B."/>
            <person name="Hibbett D."/>
            <person name="Martinez A.T."/>
            <person name="Grigoriev I.V."/>
        </authorList>
    </citation>
    <scope>NUCLEOTIDE SEQUENCE</scope>
    <source>
        <strain evidence="1">AH 44721</strain>
    </source>
</reference>
<comment type="caution">
    <text evidence="1">The sequence shown here is derived from an EMBL/GenBank/DDBJ whole genome shotgun (WGS) entry which is preliminary data.</text>
</comment>
<evidence type="ECO:0000313" key="1">
    <source>
        <dbReference type="EMBL" id="KAF8890012.1"/>
    </source>
</evidence>
<evidence type="ECO:0000313" key="2">
    <source>
        <dbReference type="Proteomes" id="UP000724874"/>
    </source>
</evidence>
<keyword evidence="2" id="KW-1185">Reference proteome</keyword>
<dbReference type="OrthoDB" id="1600564at2759"/>
<dbReference type="EMBL" id="JADNYJ010000077">
    <property type="protein sequence ID" value="KAF8890012.1"/>
    <property type="molecule type" value="Genomic_DNA"/>
</dbReference>
<accession>A0A9P5NGN0</accession>
<dbReference type="Gene3D" id="3.40.50.1110">
    <property type="entry name" value="SGNH hydrolase"/>
    <property type="match status" value="1"/>
</dbReference>
<protein>
    <submittedName>
        <fullName evidence="1">Lysophospholipase</fullName>
    </submittedName>
</protein>
<dbReference type="Proteomes" id="UP000724874">
    <property type="component" value="Unassembled WGS sequence"/>
</dbReference>
<dbReference type="AlphaFoldDB" id="A0A9P5NGN0"/>
<proteinExistence type="predicted"/>
<name>A0A9P5NGN0_GYMJU</name>
<gene>
    <name evidence="1" type="ORF">CPB84DRAFT_1816389</name>
</gene>
<dbReference type="InterPro" id="IPR036514">
    <property type="entry name" value="SGNH_hydro_sf"/>
</dbReference>
<organism evidence="1 2">
    <name type="scientific">Gymnopilus junonius</name>
    <name type="common">Spectacular rustgill mushroom</name>
    <name type="synonym">Gymnopilus spectabilis subsp. junonius</name>
    <dbReference type="NCBI Taxonomy" id="109634"/>
    <lineage>
        <taxon>Eukaryota</taxon>
        <taxon>Fungi</taxon>
        <taxon>Dikarya</taxon>
        <taxon>Basidiomycota</taxon>
        <taxon>Agaricomycotina</taxon>
        <taxon>Agaricomycetes</taxon>
        <taxon>Agaricomycetidae</taxon>
        <taxon>Agaricales</taxon>
        <taxon>Agaricineae</taxon>
        <taxon>Hymenogastraceae</taxon>
        <taxon>Gymnopilus</taxon>
    </lineage>
</organism>